<dbReference type="AlphaFoldDB" id="F7NH91"/>
<keyword evidence="2" id="KW-1185">Reference proteome</keyword>
<gene>
    <name evidence="1" type="ORF">ALO_07183</name>
</gene>
<proteinExistence type="predicted"/>
<dbReference type="STRING" id="1009370.ALO_07183"/>
<organism evidence="1 2">
    <name type="scientific">Acetonema longum DSM 6540</name>
    <dbReference type="NCBI Taxonomy" id="1009370"/>
    <lineage>
        <taxon>Bacteria</taxon>
        <taxon>Bacillati</taxon>
        <taxon>Bacillota</taxon>
        <taxon>Negativicutes</taxon>
        <taxon>Acetonemataceae</taxon>
        <taxon>Acetonema</taxon>
    </lineage>
</organism>
<evidence type="ECO:0000313" key="1">
    <source>
        <dbReference type="EMBL" id="EGO64574.1"/>
    </source>
</evidence>
<accession>F7NH91</accession>
<comment type="caution">
    <text evidence="1">The sequence shown here is derived from an EMBL/GenBank/DDBJ whole genome shotgun (WGS) entry which is preliminary data.</text>
</comment>
<dbReference type="OrthoDB" id="1678992at2"/>
<dbReference type="eggNOG" id="ENOG5031XS8">
    <property type="taxonomic scope" value="Bacteria"/>
</dbReference>
<sequence length="208" mass="23472">MIIRTVSTLALYCSHCGRISMYDVSPFTSKDTARQALSCSCGQRHGYLMSTRHGQFILDLYCVLCEKHHKICITKKYTASQPRKVYCEEKNLELGIIGDRAQIETVIEAHAREVNTATDDLMEDPQVMIDMLNKVHDIAEKGGVICRCGSSQIEADVISNHIVLHCQKCGSSLLLQAKSDRDVLQLESLNRIELIPAPRNRRRKTQPK</sequence>
<reference evidence="1 2" key="1">
    <citation type="journal article" date="2011" name="EMBO J.">
        <title>Structural diversity of bacterial flagellar motors.</title>
        <authorList>
            <person name="Chen S."/>
            <person name="Beeby M."/>
            <person name="Murphy G.E."/>
            <person name="Leadbetter J.R."/>
            <person name="Hendrixson D.R."/>
            <person name="Briegel A."/>
            <person name="Li Z."/>
            <person name="Shi J."/>
            <person name="Tocheva E.I."/>
            <person name="Muller A."/>
            <person name="Dobro M.J."/>
            <person name="Jensen G.J."/>
        </authorList>
    </citation>
    <scope>NUCLEOTIDE SEQUENCE [LARGE SCALE GENOMIC DNA]</scope>
    <source>
        <strain evidence="1 2">DSM 6540</strain>
    </source>
</reference>
<dbReference type="EMBL" id="AFGF01000053">
    <property type="protein sequence ID" value="EGO64574.1"/>
    <property type="molecule type" value="Genomic_DNA"/>
</dbReference>
<protein>
    <submittedName>
        <fullName evidence="1">Uncharacterized protein</fullName>
    </submittedName>
</protein>
<evidence type="ECO:0000313" key="2">
    <source>
        <dbReference type="Proteomes" id="UP000003240"/>
    </source>
</evidence>
<dbReference type="RefSeq" id="WP_004094137.1">
    <property type="nucleotide sequence ID" value="NZ_AFGF01000053.1"/>
</dbReference>
<name>F7NH91_9FIRM</name>
<dbReference type="Proteomes" id="UP000003240">
    <property type="component" value="Unassembled WGS sequence"/>
</dbReference>